<keyword evidence="8 10" id="KW-0239">DNA-directed DNA polymerase</keyword>
<evidence type="ECO:0000256" key="7">
    <source>
        <dbReference type="ARBA" id="ARBA00022705"/>
    </source>
</evidence>
<dbReference type="InterPro" id="IPR022637">
    <property type="entry name" value="DNA_polIII_beta_cen"/>
</dbReference>
<dbReference type="NCBIfam" id="TIGR00663">
    <property type="entry name" value="dnan"/>
    <property type="match status" value="1"/>
</dbReference>
<evidence type="ECO:0000256" key="6">
    <source>
        <dbReference type="ARBA" id="ARBA00022695"/>
    </source>
</evidence>
<evidence type="ECO:0000259" key="13">
    <source>
        <dbReference type="Pfam" id="PF02768"/>
    </source>
</evidence>
<dbReference type="Pfam" id="PF02768">
    <property type="entry name" value="DNA_pol3_beta_3"/>
    <property type="match status" value="1"/>
</dbReference>
<dbReference type="PANTHER" id="PTHR30478:SF0">
    <property type="entry name" value="BETA SLIDING CLAMP"/>
    <property type="match status" value="1"/>
</dbReference>
<protein>
    <recommendedName>
        <fullName evidence="3 10">Beta sliding clamp</fullName>
    </recommendedName>
</protein>
<gene>
    <name evidence="14" type="primary">dnaN</name>
    <name evidence="14" type="ORF">FCN74_05345</name>
</gene>
<comment type="caution">
    <text evidence="14">The sequence shown here is derived from an EMBL/GenBank/DDBJ whole genome shotgun (WGS) entry which is preliminary data.</text>
</comment>
<dbReference type="Pfam" id="PF00712">
    <property type="entry name" value="DNA_pol3_beta"/>
    <property type="match status" value="1"/>
</dbReference>
<dbReference type="CDD" id="cd00140">
    <property type="entry name" value="beta_clamp"/>
    <property type="match status" value="1"/>
</dbReference>
<comment type="similarity">
    <text evidence="2 10">Belongs to the beta sliding clamp family.</text>
</comment>
<dbReference type="InterPro" id="IPR022635">
    <property type="entry name" value="DNA_polIII_beta_C"/>
</dbReference>
<evidence type="ECO:0000256" key="2">
    <source>
        <dbReference type="ARBA" id="ARBA00010752"/>
    </source>
</evidence>
<evidence type="ECO:0000256" key="9">
    <source>
        <dbReference type="ARBA" id="ARBA00023125"/>
    </source>
</evidence>
<keyword evidence="5 10" id="KW-0808">Transferase</keyword>
<dbReference type="EMBL" id="SWMU01000002">
    <property type="protein sequence ID" value="TKS56470.1"/>
    <property type="molecule type" value="Genomic_DNA"/>
</dbReference>
<dbReference type="OrthoDB" id="8421503at2"/>
<dbReference type="AlphaFoldDB" id="A0A4U5TQI5"/>
<dbReference type="InterPro" id="IPR001001">
    <property type="entry name" value="DNA_polIII_beta"/>
</dbReference>
<dbReference type="PANTHER" id="PTHR30478">
    <property type="entry name" value="DNA POLYMERASE III SUBUNIT BETA"/>
    <property type="match status" value="1"/>
</dbReference>
<feature type="domain" description="DNA polymerase III beta sliding clamp central" evidence="12">
    <location>
        <begin position="130"/>
        <end position="242"/>
    </location>
</feature>
<dbReference type="Proteomes" id="UP000306552">
    <property type="component" value="Unassembled WGS sequence"/>
</dbReference>
<evidence type="ECO:0000256" key="1">
    <source>
        <dbReference type="ARBA" id="ARBA00004496"/>
    </source>
</evidence>
<reference evidence="14 15" key="1">
    <citation type="submission" date="2019-04" db="EMBL/GenBank/DDBJ databases">
        <title>Psychroflexus halotolerans sp. nov., isolated from a marine solar saltern.</title>
        <authorList>
            <person name="Feng X."/>
        </authorList>
    </citation>
    <scope>NUCLEOTIDE SEQUENCE [LARGE SCALE GENOMIC DNA]</scope>
    <source>
        <strain evidence="14 15">WDS2C27</strain>
    </source>
</reference>
<name>A0A4U5TQI5_9FLAO</name>
<dbReference type="InterPro" id="IPR022634">
    <property type="entry name" value="DNA_polIII_beta_N"/>
</dbReference>
<keyword evidence="9" id="KW-0238">DNA-binding</keyword>
<dbReference type="RefSeq" id="WP_138931572.1">
    <property type="nucleotide sequence ID" value="NZ_SWMU01000002.1"/>
</dbReference>
<dbReference type="GO" id="GO:0008408">
    <property type="term" value="F:3'-5' exonuclease activity"/>
    <property type="evidence" value="ECO:0007669"/>
    <property type="project" value="InterPro"/>
</dbReference>
<accession>A0A4U5TQI5</accession>
<dbReference type="Pfam" id="PF02767">
    <property type="entry name" value="DNA_pol3_beta_2"/>
    <property type="match status" value="1"/>
</dbReference>
<comment type="subcellular location">
    <subcellularLocation>
        <location evidence="1 10">Cytoplasm</location>
    </subcellularLocation>
</comment>
<feature type="domain" description="DNA polymerase III beta sliding clamp N-terminal" evidence="11">
    <location>
        <begin position="1"/>
        <end position="117"/>
    </location>
</feature>
<dbReference type="GO" id="GO:0006271">
    <property type="term" value="P:DNA strand elongation involved in DNA replication"/>
    <property type="evidence" value="ECO:0007669"/>
    <property type="project" value="TreeGrafter"/>
</dbReference>
<comment type="subunit">
    <text evidence="10">Forms a ring-shaped head-to-tail homodimer around DNA.</text>
</comment>
<sequence length="372" mass="41436">MNFIVSSSYMFQKLQVLGGIINNSNTLAILDNFLFELDHNKLKVSASDLETTISSTLEVESESKVEFAIPAKILLDTLKTFPEQPLTFKVKDNNTVEISYQGGKSEVASVSAEDFPNAVEVEDAATTKIMAATLATAISNTIFATGNDSLRPVMNGVFFQFLENDARFVGTDAHKLVKYTREDIKSDQQAEFIMPKKPLNLLKNILIGSEDDIVIEYNETNAKFSFEDFELNCRLIDGKYPNYEAVIPTENPNKLIIDRQQFLNTVKRISIFANKTTHQLKLNLSGAQLKISAQDVDYSSSGEERLDCQYNGDDMEIGFNSRFLIEMLSNLTSKDVQLAMSMPNRAGILTPVDGLEDGEKVTMLVMPVMLGN</sequence>
<evidence type="ECO:0000256" key="8">
    <source>
        <dbReference type="ARBA" id="ARBA00022932"/>
    </source>
</evidence>
<dbReference type="GO" id="GO:0009360">
    <property type="term" value="C:DNA polymerase III complex"/>
    <property type="evidence" value="ECO:0007669"/>
    <property type="project" value="InterPro"/>
</dbReference>
<evidence type="ECO:0000256" key="10">
    <source>
        <dbReference type="PIRNR" id="PIRNR000804"/>
    </source>
</evidence>
<dbReference type="GO" id="GO:0003887">
    <property type="term" value="F:DNA-directed DNA polymerase activity"/>
    <property type="evidence" value="ECO:0007669"/>
    <property type="project" value="UniProtKB-UniRule"/>
</dbReference>
<keyword evidence="7 10" id="KW-0235">DNA replication</keyword>
<feature type="domain" description="DNA polymerase III beta sliding clamp C-terminal" evidence="13">
    <location>
        <begin position="246"/>
        <end position="367"/>
    </location>
</feature>
<proteinExistence type="inferred from homology"/>
<organism evidence="14 15">
    <name type="scientific">Mesohalobacter halotolerans</name>
    <dbReference type="NCBI Taxonomy" id="1883405"/>
    <lineage>
        <taxon>Bacteria</taxon>
        <taxon>Pseudomonadati</taxon>
        <taxon>Bacteroidota</taxon>
        <taxon>Flavobacteriia</taxon>
        <taxon>Flavobacteriales</taxon>
        <taxon>Flavobacteriaceae</taxon>
        <taxon>Mesohalobacter</taxon>
    </lineage>
</organism>
<evidence type="ECO:0000313" key="15">
    <source>
        <dbReference type="Proteomes" id="UP000306552"/>
    </source>
</evidence>
<dbReference type="InterPro" id="IPR046938">
    <property type="entry name" value="DNA_clamp_sf"/>
</dbReference>
<dbReference type="SUPFAM" id="SSF55979">
    <property type="entry name" value="DNA clamp"/>
    <property type="match status" value="3"/>
</dbReference>
<evidence type="ECO:0000259" key="11">
    <source>
        <dbReference type="Pfam" id="PF00712"/>
    </source>
</evidence>
<keyword evidence="6 10" id="KW-0548">Nucleotidyltransferase</keyword>
<dbReference type="GO" id="GO:0003677">
    <property type="term" value="F:DNA binding"/>
    <property type="evidence" value="ECO:0007669"/>
    <property type="project" value="UniProtKB-UniRule"/>
</dbReference>
<evidence type="ECO:0000256" key="5">
    <source>
        <dbReference type="ARBA" id="ARBA00022679"/>
    </source>
</evidence>
<keyword evidence="4 10" id="KW-0963">Cytoplasm</keyword>
<evidence type="ECO:0000256" key="4">
    <source>
        <dbReference type="ARBA" id="ARBA00022490"/>
    </source>
</evidence>
<evidence type="ECO:0000259" key="12">
    <source>
        <dbReference type="Pfam" id="PF02767"/>
    </source>
</evidence>
<comment type="function">
    <text evidence="10">Confers DNA tethering and processivity to DNA polymerases and other proteins. Acts as a clamp, forming a ring around DNA (a reaction catalyzed by the clamp-loading complex) which diffuses in an ATP-independent manner freely and bidirectionally along dsDNA. Initially characterized for its ability to contact the catalytic subunit of DNA polymerase III (Pol III), a complex, multichain enzyme responsible for most of the replicative synthesis in bacteria; Pol III exhibits 3'-5' exonuclease proofreading activity. The beta chain is required for initiation of replication as well as for processivity of DNA replication.</text>
</comment>
<dbReference type="Gene3D" id="3.10.150.10">
    <property type="entry name" value="DNA Polymerase III, subunit A, domain 2"/>
    <property type="match status" value="1"/>
</dbReference>
<keyword evidence="15" id="KW-1185">Reference proteome</keyword>
<dbReference type="GO" id="GO:0005737">
    <property type="term" value="C:cytoplasm"/>
    <property type="evidence" value="ECO:0007669"/>
    <property type="project" value="UniProtKB-SubCell"/>
</dbReference>
<evidence type="ECO:0000313" key="14">
    <source>
        <dbReference type="EMBL" id="TKS56470.1"/>
    </source>
</evidence>
<dbReference type="PIRSF" id="PIRSF000804">
    <property type="entry name" value="DNA_pol_III_b"/>
    <property type="match status" value="1"/>
</dbReference>
<dbReference type="Gene3D" id="3.70.10.10">
    <property type="match status" value="1"/>
</dbReference>
<evidence type="ECO:0000256" key="3">
    <source>
        <dbReference type="ARBA" id="ARBA00021035"/>
    </source>
</evidence>
<dbReference type="SMART" id="SM00480">
    <property type="entry name" value="POL3Bc"/>
    <property type="match status" value="1"/>
</dbReference>